<keyword evidence="3" id="KW-1185">Reference proteome</keyword>
<evidence type="ECO:0000313" key="2">
    <source>
        <dbReference type="EMBL" id="KAK0061366.1"/>
    </source>
</evidence>
<accession>A0AAD8BVD3</accession>
<feature type="compositionally biased region" description="Polar residues" evidence="1">
    <location>
        <begin position="802"/>
        <end position="814"/>
    </location>
</feature>
<sequence length="1184" mass="132909">MSCGPYRSTIQPQVIDGFKIEIDSDVAHQDYYNDNIYTQRRYDNTMSTASPEKFVIDLNKSVIPSPSVDASLRARDCTSSSLYRALTDSIHNHLCDAKRRFHEVNPFTGPSTTHQVNESTPVLSAAHLQGKALDRSKLITTFPRDQAAASSSIAVVEREGVPQGLWGGQVVPLDLSKPKSHGSALSCNNEEDSSSKRRHLAGSHKETQITFAFLPTGNTVVRQKSACLPAPQGGVNKGTHVVYKPIPTYPTLFHTPSFQGEGRFTNFVNTSVPEHSWYDTEWMPNVTGRWGCCNKYLWDNDLVLGERCRADHNAYPWRQAGNRFSNDSISFSGECDLFKPSPHEPLPKSGLDSPCTVHLNSDSIKSSSADVDTNWLQDMGYTPPSEIRKQTMKMKSHIKKACLTLPVKTRRSKVTSIESEQKSHVAMSRRHVKPRKAQQASQEMSPTYKRLGEKTANLKDDNDDDNRHRGKKKKATPKIPNISIHLKRCPKDSNDYIFFPSINKPSFRQRITNNAHDHTGMMGMEDTGRDTRRNTAQTFCDLRDLKSNQPLGLTLNILPARHCPSPENKHPQSHSDRDNKTMIAISNNGNEPGSITLPKKENSDNSGKFGASFVCGTCKTKCDSLFTLLEHQNKDCQFRRKVYHATDCLANTEGQECQCTNCSFCHVIFNSKFRVFSHCLKSCYVKNMLSIATEEQKSLPGGVTKRLNVKNTHVISIESSGDEEFQQALQQNKPNKKIHHSKLEHKVHNTYVAKSKEKNLASTQNVNNITNAKASTSALSDSKGKGLDCTSDDNLSRKDISESNLTGLTTNNSSEEMKNLEDSTFNVKKDSCLNSENKLGQTLSKQYTEQFNEVVVTQHTHTTGFKQQTTDNEIHHPNELTGCAIDTRYNVPTQTIKIELEDSHITISDTSVQTSPVIISDKTRQTNHVIPSDTLTHTKSLDCRQHDRNETLEVYLASDRITAPHDRNAMNIHSKEMRLFSTPEIKHELISPSVTNCSLKHEVNMFSTNDRDGVLASRSHQHSNVLSQCESEQGLTNICSSNLKRALVYDREASQYSFNIEPEVKKKRRSKYQISSGGVNVSSVLNELTPPVQSSAIAFGASQRITKSGEKERITYLLDANNKPLMLVEKEQKENSIMRCEKCFQCFPTFLFLTWHVKYTCPYSSIMLAAAKSKVGQSYVYKYL</sequence>
<reference evidence="2" key="1">
    <citation type="journal article" date="2023" name="PLoS Negl. Trop. Dis.">
        <title>A genome sequence for Biomphalaria pfeifferi, the major vector snail for the human-infecting parasite Schistosoma mansoni.</title>
        <authorList>
            <person name="Bu L."/>
            <person name="Lu L."/>
            <person name="Laidemitt M.R."/>
            <person name="Zhang S.M."/>
            <person name="Mutuku M."/>
            <person name="Mkoji G."/>
            <person name="Steinauer M."/>
            <person name="Loker E.S."/>
        </authorList>
    </citation>
    <scope>NUCLEOTIDE SEQUENCE</scope>
    <source>
        <strain evidence="2">KasaAsao</strain>
    </source>
</reference>
<evidence type="ECO:0000256" key="1">
    <source>
        <dbReference type="SAM" id="MobiDB-lite"/>
    </source>
</evidence>
<proteinExistence type="predicted"/>
<feature type="compositionally biased region" description="Basic and acidic residues" evidence="1">
    <location>
        <begin position="450"/>
        <end position="460"/>
    </location>
</feature>
<comment type="caution">
    <text evidence="2">The sequence shown here is derived from an EMBL/GenBank/DDBJ whole genome shotgun (WGS) entry which is preliminary data.</text>
</comment>
<dbReference type="Proteomes" id="UP001233172">
    <property type="component" value="Unassembled WGS sequence"/>
</dbReference>
<feature type="region of interest" description="Disordered" evidence="1">
    <location>
        <begin position="428"/>
        <end position="476"/>
    </location>
</feature>
<protein>
    <submittedName>
        <fullName evidence="2">Uncharacterized protein</fullName>
    </submittedName>
</protein>
<reference evidence="2" key="2">
    <citation type="submission" date="2023-04" db="EMBL/GenBank/DDBJ databases">
        <authorList>
            <person name="Bu L."/>
            <person name="Lu L."/>
            <person name="Laidemitt M.R."/>
            <person name="Zhang S.M."/>
            <person name="Mutuku M."/>
            <person name="Mkoji G."/>
            <person name="Steinauer M."/>
            <person name="Loker E.S."/>
        </authorList>
    </citation>
    <scope>NUCLEOTIDE SEQUENCE</scope>
    <source>
        <strain evidence="2">KasaAsao</strain>
        <tissue evidence="2">Whole Snail</tissue>
    </source>
</reference>
<dbReference type="AlphaFoldDB" id="A0AAD8BVD3"/>
<name>A0AAD8BVD3_BIOPF</name>
<dbReference type="EMBL" id="JASAOG010000030">
    <property type="protein sequence ID" value="KAK0061366.1"/>
    <property type="molecule type" value="Genomic_DNA"/>
</dbReference>
<organism evidence="2 3">
    <name type="scientific">Biomphalaria pfeifferi</name>
    <name type="common">Bloodfluke planorb</name>
    <name type="synonym">Freshwater snail</name>
    <dbReference type="NCBI Taxonomy" id="112525"/>
    <lineage>
        <taxon>Eukaryota</taxon>
        <taxon>Metazoa</taxon>
        <taxon>Spiralia</taxon>
        <taxon>Lophotrochozoa</taxon>
        <taxon>Mollusca</taxon>
        <taxon>Gastropoda</taxon>
        <taxon>Heterobranchia</taxon>
        <taxon>Euthyneura</taxon>
        <taxon>Panpulmonata</taxon>
        <taxon>Hygrophila</taxon>
        <taxon>Lymnaeoidea</taxon>
        <taxon>Planorbidae</taxon>
        <taxon>Biomphalaria</taxon>
    </lineage>
</organism>
<evidence type="ECO:0000313" key="3">
    <source>
        <dbReference type="Proteomes" id="UP001233172"/>
    </source>
</evidence>
<feature type="region of interest" description="Disordered" evidence="1">
    <location>
        <begin position="177"/>
        <end position="199"/>
    </location>
</feature>
<gene>
    <name evidence="2" type="ORF">Bpfe_009172</name>
</gene>
<feature type="region of interest" description="Disordered" evidence="1">
    <location>
        <begin position="775"/>
        <end position="819"/>
    </location>
</feature>